<sequence>MTGTAPIIDVDVATQGPLPGAADYARRKIGALAKFVDQPDCRARVRLTNHTSGHRPRPVVAQANLELAGRRFRAQVEAASVPEAVDALQDRLRRILERQRRRSRHALGGAAEHHGPPAIPQWPNPSPASGGARILRRKSFSVAHLSVDEAAEEMSLLDYHFHLFTEKATGVAGVLYRAGSTGYRLAQVVPPSRDQLAPFNLPLTISPHSAPCITLVEATERIGLLGLPFLFFIDAAEGRAKVLYHRYDGHYGLITPA</sequence>
<name>A0ABT1LY41_9MYCO</name>
<accession>A0ABT1LY41</accession>
<organism evidence="4 5">
    <name type="scientific">Mycolicibacterium arenosum</name>
    <dbReference type="NCBI Taxonomy" id="2952157"/>
    <lineage>
        <taxon>Bacteria</taxon>
        <taxon>Bacillati</taxon>
        <taxon>Actinomycetota</taxon>
        <taxon>Actinomycetes</taxon>
        <taxon>Mycobacteriales</taxon>
        <taxon>Mycobacteriaceae</taxon>
        <taxon>Mycolicibacterium</taxon>
    </lineage>
</organism>
<evidence type="ECO:0000313" key="5">
    <source>
        <dbReference type="Proteomes" id="UP001651690"/>
    </source>
</evidence>
<dbReference type="Pfam" id="PF02482">
    <property type="entry name" value="Ribosomal_S30AE"/>
    <property type="match status" value="1"/>
</dbReference>
<evidence type="ECO:0000256" key="1">
    <source>
        <dbReference type="ARBA" id="ARBA00022845"/>
    </source>
</evidence>
<feature type="compositionally biased region" description="Pro residues" evidence="2">
    <location>
        <begin position="117"/>
        <end position="126"/>
    </location>
</feature>
<dbReference type="InterPro" id="IPR003489">
    <property type="entry name" value="RHF/RaiA"/>
</dbReference>
<feature type="domain" description="Sigma 54 modulation/S30EA ribosomal protein C-terminal" evidence="3">
    <location>
        <begin position="209"/>
        <end position="253"/>
    </location>
</feature>
<keyword evidence="5" id="KW-1185">Reference proteome</keyword>
<dbReference type="InterPro" id="IPR038416">
    <property type="entry name" value="Ribosom_S30AE_C_sf"/>
</dbReference>
<dbReference type="InterPro" id="IPR036567">
    <property type="entry name" value="RHF-like"/>
</dbReference>
<evidence type="ECO:0000256" key="2">
    <source>
        <dbReference type="SAM" id="MobiDB-lite"/>
    </source>
</evidence>
<dbReference type="EMBL" id="JANDBD010000001">
    <property type="protein sequence ID" value="MCP9270974.1"/>
    <property type="molecule type" value="Genomic_DNA"/>
</dbReference>
<evidence type="ECO:0000313" key="4">
    <source>
        <dbReference type="EMBL" id="MCP9270974.1"/>
    </source>
</evidence>
<dbReference type="PANTHER" id="PTHR33231:SF1">
    <property type="entry name" value="30S RIBOSOMAL PROTEIN"/>
    <property type="match status" value="1"/>
</dbReference>
<feature type="domain" description="Sigma 54 modulation/S30EA ribosomal protein C-terminal" evidence="3">
    <location>
        <begin position="133"/>
        <end position="185"/>
    </location>
</feature>
<dbReference type="Pfam" id="PF16321">
    <property type="entry name" value="Ribosom_S30AE_C"/>
    <property type="match status" value="2"/>
</dbReference>
<dbReference type="RefSeq" id="WP_255057950.1">
    <property type="nucleotide sequence ID" value="NZ_JANDBD010000001.1"/>
</dbReference>
<protein>
    <submittedName>
        <fullName evidence="4">HPF/RaiA family ribosome-associated protein</fullName>
    </submittedName>
</protein>
<dbReference type="Gene3D" id="3.30.505.50">
    <property type="entry name" value="Sigma 54 modulation/S30EA ribosomal protein, C-terminal domain"/>
    <property type="match status" value="2"/>
</dbReference>
<dbReference type="PANTHER" id="PTHR33231">
    <property type="entry name" value="30S RIBOSOMAL PROTEIN"/>
    <property type="match status" value="1"/>
</dbReference>
<proteinExistence type="predicted"/>
<dbReference type="Proteomes" id="UP001651690">
    <property type="component" value="Unassembled WGS sequence"/>
</dbReference>
<dbReference type="InterPro" id="IPR050574">
    <property type="entry name" value="HPF/YfiA_ribosome-assoc"/>
</dbReference>
<reference evidence="4 5" key="1">
    <citation type="submission" date="2022-06" db="EMBL/GenBank/DDBJ databases">
        <title>Mycolicibacterium sp. CAU 1645 isolated from seawater.</title>
        <authorList>
            <person name="Kim W."/>
        </authorList>
    </citation>
    <scope>NUCLEOTIDE SEQUENCE [LARGE SCALE GENOMIC DNA]</scope>
    <source>
        <strain evidence="4 5">CAU 1645</strain>
    </source>
</reference>
<feature type="region of interest" description="Disordered" evidence="2">
    <location>
        <begin position="104"/>
        <end position="130"/>
    </location>
</feature>
<dbReference type="InterPro" id="IPR032528">
    <property type="entry name" value="Ribosom_S30AE_C"/>
</dbReference>
<dbReference type="Gene3D" id="3.30.160.100">
    <property type="entry name" value="Ribosome hibernation promotion factor-like"/>
    <property type="match status" value="1"/>
</dbReference>
<comment type="caution">
    <text evidence="4">The sequence shown here is derived from an EMBL/GenBank/DDBJ whole genome shotgun (WGS) entry which is preliminary data.</text>
</comment>
<keyword evidence="1" id="KW-0810">Translation regulation</keyword>
<evidence type="ECO:0000259" key="3">
    <source>
        <dbReference type="Pfam" id="PF16321"/>
    </source>
</evidence>
<dbReference type="SUPFAM" id="SSF69754">
    <property type="entry name" value="Ribosome binding protein Y (YfiA homologue)"/>
    <property type="match status" value="1"/>
</dbReference>
<gene>
    <name evidence="4" type="ORF">NM203_02100</name>
</gene>